<dbReference type="SUPFAM" id="SSF53807">
    <property type="entry name" value="Helical backbone' metal receptor"/>
    <property type="match status" value="1"/>
</dbReference>
<dbReference type="GO" id="GO:0030288">
    <property type="term" value="C:outer membrane-bounded periplasmic space"/>
    <property type="evidence" value="ECO:0007669"/>
    <property type="project" value="TreeGrafter"/>
</dbReference>
<evidence type="ECO:0000259" key="5">
    <source>
        <dbReference type="PROSITE" id="PS50983"/>
    </source>
</evidence>
<gene>
    <name evidence="6" type="ORF">SAMN05421505_1285</name>
</gene>
<dbReference type="PROSITE" id="PS50983">
    <property type="entry name" value="FE_B12_PBP"/>
    <property type="match status" value="1"/>
</dbReference>
<evidence type="ECO:0000256" key="4">
    <source>
        <dbReference type="ARBA" id="ARBA00022729"/>
    </source>
</evidence>
<dbReference type="PROSITE" id="PS51318">
    <property type="entry name" value="TAT"/>
    <property type="match status" value="1"/>
</dbReference>
<keyword evidence="7" id="KW-1185">Reference proteome</keyword>
<evidence type="ECO:0000313" key="7">
    <source>
        <dbReference type="Proteomes" id="UP000198923"/>
    </source>
</evidence>
<dbReference type="Pfam" id="PF01497">
    <property type="entry name" value="Peripla_BP_2"/>
    <property type="match status" value="1"/>
</dbReference>
<dbReference type="OrthoDB" id="9793175at2"/>
<evidence type="ECO:0000256" key="2">
    <source>
        <dbReference type="ARBA" id="ARBA00008814"/>
    </source>
</evidence>
<comment type="similarity">
    <text evidence="2">Belongs to the bacterial solute-binding protein 8 family.</text>
</comment>
<sequence length="339" mass="36596">MTQLLVDPAPGVDRIDDPRWRDLVDALTRRELFGAAAGLAAMGMLSACGGTESAPGAEASAASTREVTTPLGTYDIPVRPSRVIAVDSRVDLELALALGLPVIGHNHSEARPWLPLTPQVKYLSEKPNLEQILALQPDLIICANEGGEWWPADKLLKIAPVLTTDFRVDWRENLTVLAAWLGVPDKGKQLIAGYQTHLDGIKALHADLIPTAKVCALSYLESTGNIYITSTRDPARGPLPTEMTLHDLGGVTSAAKFDAPENALSLERLDLIADSDGFMLNGSQQDYDALMSNRLWQKLPAVKKGMVTLLEGDVYFGSVFTMPKVADGWSDLYTKIAAG</sequence>
<feature type="domain" description="Fe/B12 periplasmic-binding" evidence="5">
    <location>
        <begin position="83"/>
        <end position="337"/>
    </location>
</feature>
<reference evidence="6 7" key="1">
    <citation type="submission" date="2016-10" db="EMBL/GenBank/DDBJ databases">
        <authorList>
            <person name="de Groot N.N."/>
        </authorList>
    </citation>
    <scope>NUCLEOTIDE SEQUENCE [LARGE SCALE GENOMIC DNA]</scope>
    <source>
        <strain evidence="6 7">CPCC 201354</strain>
    </source>
</reference>
<dbReference type="STRING" id="504805.SAMN05421505_1285"/>
<evidence type="ECO:0000256" key="3">
    <source>
        <dbReference type="ARBA" id="ARBA00022448"/>
    </source>
</evidence>
<dbReference type="Gene3D" id="3.40.50.1980">
    <property type="entry name" value="Nitrogenase molybdenum iron protein domain"/>
    <property type="match status" value="2"/>
</dbReference>
<evidence type="ECO:0000313" key="6">
    <source>
        <dbReference type="EMBL" id="SDH95312.1"/>
    </source>
</evidence>
<name>A0A1G8GLR7_9ACTN</name>
<dbReference type="GO" id="GO:1901678">
    <property type="term" value="P:iron coordination entity transport"/>
    <property type="evidence" value="ECO:0007669"/>
    <property type="project" value="UniProtKB-ARBA"/>
</dbReference>
<organism evidence="6 7">
    <name type="scientific">Sinosporangium album</name>
    <dbReference type="NCBI Taxonomy" id="504805"/>
    <lineage>
        <taxon>Bacteria</taxon>
        <taxon>Bacillati</taxon>
        <taxon>Actinomycetota</taxon>
        <taxon>Actinomycetes</taxon>
        <taxon>Streptosporangiales</taxon>
        <taxon>Streptosporangiaceae</taxon>
        <taxon>Sinosporangium</taxon>
    </lineage>
</organism>
<dbReference type="PANTHER" id="PTHR30532">
    <property type="entry name" value="IRON III DICITRATE-BINDING PERIPLASMIC PROTEIN"/>
    <property type="match status" value="1"/>
</dbReference>
<dbReference type="Proteomes" id="UP000198923">
    <property type="component" value="Unassembled WGS sequence"/>
</dbReference>
<evidence type="ECO:0000256" key="1">
    <source>
        <dbReference type="ARBA" id="ARBA00004196"/>
    </source>
</evidence>
<dbReference type="AlphaFoldDB" id="A0A1G8GLR7"/>
<dbReference type="PANTHER" id="PTHR30532:SF1">
    <property type="entry name" value="IRON(3+)-HYDROXAMATE-BINDING PROTEIN FHUD"/>
    <property type="match status" value="1"/>
</dbReference>
<comment type="subcellular location">
    <subcellularLocation>
        <location evidence="1">Cell envelope</location>
    </subcellularLocation>
</comment>
<dbReference type="InterPro" id="IPR006311">
    <property type="entry name" value="TAT_signal"/>
</dbReference>
<keyword evidence="3" id="KW-0813">Transport</keyword>
<proteinExistence type="inferred from homology"/>
<dbReference type="RefSeq" id="WP_093173460.1">
    <property type="nucleotide sequence ID" value="NZ_FNCN01000028.1"/>
</dbReference>
<dbReference type="EMBL" id="FNCN01000028">
    <property type="protein sequence ID" value="SDH95312.1"/>
    <property type="molecule type" value="Genomic_DNA"/>
</dbReference>
<protein>
    <submittedName>
        <fullName evidence="6">ABC-type Fe3+-hydroxamate transport system, substrate-binding protein</fullName>
    </submittedName>
</protein>
<dbReference type="InterPro" id="IPR002491">
    <property type="entry name" value="ABC_transptr_periplasmic_BD"/>
</dbReference>
<dbReference type="InterPro" id="IPR051313">
    <property type="entry name" value="Bact_iron-sidero_bind"/>
</dbReference>
<keyword evidence="4" id="KW-0732">Signal</keyword>
<accession>A0A1G8GLR7</accession>